<dbReference type="Gene3D" id="3.40.1810.10">
    <property type="entry name" value="Transcription factor, MADS-box"/>
    <property type="match status" value="1"/>
</dbReference>
<dbReference type="STRING" id="3871.A0A4P1QP19"/>
<keyword evidence="4" id="KW-0804">Transcription</keyword>
<organism evidence="7 8">
    <name type="scientific">Lupinus angustifolius</name>
    <name type="common">Narrow-leaved blue lupine</name>
    <dbReference type="NCBI Taxonomy" id="3871"/>
    <lineage>
        <taxon>Eukaryota</taxon>
        <taxon>Viridiplantae</taxon>
        <taxon>Streptophyta</taxon>
        <taxon>Embryophyta</taxon>
        <taxon>Tracheophyta</taxon>
        <taxon>Spermatophyta</taxon>
        <taxon>Magnoliopsida</taxon>
        <taxon>eudicotyledons</taxon>
        <taxon>Gunneridae</taxon>
        <taxon>Pentapetalae</taxon>
        <taxon>rosids</taxon>
        <taxon>fabids</taxon>
        <taxon>Fabales</taxon>
        <taxon>Fabaceae</taxon>
        <taxon>Papilionoideae</taxon>
        <taxon>50 kb inversion clade</taxon>
        <taxon>genistoids sensu lato</taxon>
        <taxon>core genistoids</taxon>
        <taxon>Genisteae</taxon>
        <taxon>Lupinus</taxon>
    </lineage>
</organism>
<evidence type="ECO:0000313" key="8">
    <source>
        <dbReference type="Proteomes" id="UP000188354"/>
    </source>
</evidence>
<dbReference type="GO" id="GO:0005634">
    <property type="term" value="C:nucleus"/>
    <property type="evidence" value="ECO:0007669"/>
    <property type="project" value="UniProtKB-SubCell"/>
</dbReference>
<dbReference type="PRINTS" id="PR00404">
    <property type="entry name" value="MADSDOMAIN"/>
</dbReference>
<evidence type="ECO:0000256" key="1">
    <source>
        <dbReference type="ARBA" id="ARBA00004123"/>
    </source>
</evidence>
<accession>A0A4P1QP19</accession>
<dbReference type="PANTHER" id="PTHR11945">
    <property type="entry name" value="MADS BOX PROTEIN"/>
    <property type="match status" value="1"/>
</dbReference>
<feature type="domain" description="MADS-box" evidence="6">
    <location>
        <begin position="1"/>
        <end position="47"/>
    </location>
</feature>
<evidence type="ECO:0000259" key="6">
    <source>
        <dbReference type="PROSITE" id="PS50066"/>
    </source>
</evidence>
<dbReference type="GO" id="GO:0000981">
    <property type="term" value="F:DNA-binding transcription factor activity, RNA polymerase II-specific"/>
    <property type="evidence" value="ECO:0007669"/>
    <property type="project" value="InterPro"/>
</dbReference>
<dbReference type="Gramene" id="OIV89918">
    <property type="protein sequence ID" value="OIV89918"/>
    <property type="gene ID" value="TanjilG_08295"/>
</dbReference>
<evidence type="ECO:0000256" key="5">
    <source>
        <dbReference type="ARBA" id="ARBA00023242"/>
    </source>
</evidence>
<evidence type="ECO:0000256" key="4">
    <source>
        <dbReference type="ARBA" id="ARBA00023163"/>
    </source>
</evidence>
<comment type="subcellular location">
    <subcellularLocation>
        <location evidence="1">Nucleus</location>
    </subcellularLocation>
</comment>
<dbReference type="AlphaFoldDB" id="A0A4P1QP19"/>
<dbReference type="CDD" id="cd00266">
    <property type="entry name" value="MADS_SRF_like"/>
    <property type="match status" value="1"/>
</dbReference>
<dbReference type="PANTHER" id="PTHR11945:SF425">
    <property type="entry name" value="MADS-BOX TRANSCRIPTION FACTOR FAMILY PROTEIN"/>
    <property type="match status" value="1"/>
</dbReference>
<dbReference type="EMBL" id="KV862212">
    <property type="protein sequence ID" value="OIV89918.1"/>
    <property type="molecule type" value="Genomic_DNA"/>
</dbReference>
<evidence type="ECO:0000256" key="2">
    <source>
        <dbReference type="ARBA" id="ARBA00023015"/>
    </source>
</evidence>
<dbReference type="InterPro" id="IPR002100">
    <property type="entry name" value="TF_MADSbox"/>
</dbReference>
<keyword evidence="8" id="KW-1185">Reference proteome</keyword>
<dbReference type="InterPro" id="IPR036879">
    <property type="entry name" value="TF_MADSbox_sf"/>
</dbReference>
<keyword evidence="2" id="KW-0805">Transcription regulation</keyword>
<dbReference type="InterPro" id="IPR033897">
    <property type="entry name" value="SRF-like_MADS-box"/>
</dbReference>
<evidence type="ECO:0000256" key="3">
    <source>
        <dbReference type="ARBA" id="ARBA00023125"/>
    </source>
</evidence>
<dbReference type="GO" id="GO:0000978">
    <property type="term" value="F:RNA polymerase II cis-regulatory region sequence-specific DNA binding"/>
    <property type="evidence" value="ECO:0007669"/>
    <property type="project" value="TreeGrafter"/>
</dbReference>
<dbReference type="GO" id="GO:0046983">
    <property type="term" value="F:protein dimerization activity"/>
    <property type="evidence" value="ECO:0007669"/>
    <property type="project" value="InterPro"/>
</dbReference>
<gene>
    <name evidence="7" type="ORF">TanjilG_08295</name>
</gene>
<dbReference type="PROSITE" id="PS50066">
    <property type="entry name" value="MADS_BOX_2"/>
    <property type="match status" value="1"/>
</dbReference>
<keyword evidence="3" id="KW-0238">DNA-binding</keyword>
<keyword evidence="5" id="KW-0539">Nucleus</keyword>
<protein>
    <recommendedName>
        <fullName evidence="6">MADS-box domain-containing protein</fullName>
    </recommendedName>
</protein>
<dbReference type="SUPFAM" id="SSF55455">
    <property type="entry name" value="SRF-like"/>
    <property type="match status" value="1"/>
</dbReference>
<reference evidence="7 8" key="1">
    <citation type="journal article" date="2017" name="Plant Biotechnol. J.">
        <title>A comprehensive draft genome sequence for lupin (Lupinus angustifolius), an emerging health food: insights into plant-microbe interactions and legume evolution.</title>
        <authorList>
            <person name="Hane J.K."/>
            <person name="Ming Y."/>
            <person name="Kamphuis L.G."/>
            <person name="Nelson M.N."/>
            <person name="Garg G."/>
            <person name="Atkins C.A."/>
            <person name="Bayer P.E."/>
            <person name="Bravo A."/>
            <person name="Bringans S."/>
            <person name="Cannon S."/>
            <person name="Edwards D."/>
            <person name="Foley R."/>
            <person name="Gao L.L."/>
            <person name="Harrison M.J."/>
            <person name="Huang W."/>
            <person name="Hurgobin B."/>
            <person name="Li S."/>
            <person name="Liu C.W."/>
            <person name="McGrath A."/>
            <person name="Morahan G."/>
            <person name="Murray J."/>
            <person name="Weller J."/>
            <person name="Jian J."/>
            <person name="Singh K.B."/>
        </authorList>
    </citation>
    <scope>NUCLEOTIDE SEQUENCE [LARGE SCALE GENOMIC DNA]</scope>
    <source>
        <strain evidence="8">cv. Tanjil</strain>
        <tissue evidence="7">Whole plant</tissue>
    </source>
</reference>
<sequence>MPREKVKMAYINDINARKASFNKRKKSIFKKVSELTILCGIQACAIIQNPFDFQIEVWPNPERVDQVIERYQNTSLINESRNMNQESFFIQRISKAQQKLHNLRKDNYEKKITLAMFEYIQTRKLPENLTIEDLKVMDDIREKYMKEIENKKAILY</sequence>
<evidence type="ECO:0000313" key="7">
    <source>
        <dbReference type="EMBL" id="OIV89918.1"/>
    </source>
</evidence>
<proteinExistence type="predicted"/>
<dbReference type="Pfam" id="PF00319">
    <property type="entry name" value="SRF-TF"/>
    <property type="match status" value="1"/>
</dbReference>
<dbReference type="GO" id="GO:0045944">
    <property type="term" value="P:positive regulation of transcription by RNA polymerase II"/>
    <property type="evidence" value="ECO:0007669"/>
    <property type="project" value="InterPro"/>
</dbReference>
<dbReference type="SMART" id="SM00432">
    <property type="entry name" value="MADS"/>
    <property type="match status" value="1"/>
</dbReference>
<dbReference type="Proteomes" id="UP000188354">
    <property type="component" value="Unassembled WGS sequence"/>
</dbReference>
<name>A0A4P1QP19_LUPAN</name>